<evidence type="ECO:0000313" key="2">
    <source>
        <dbReference type="Proteomes" id="UP001432027"/>
    </source>
</evidence>
<protein>
    <submittedName>
        <fullName evidence="1">Uncharacterized protein</fullName>
    </submittedName>
</protein>
<feature type="non-terminal residue" evidence="1">
    <location>
        <position position="1"/>
    </location>
</feature>
<dbReference type="Proteomes" id="UP001432027">
    <property type="component" value="Unassembled WGS sequence"/>
</dbReference>
<gene>
    <name evidence="1" type="ORF">PENTCL1PPCAC_4691</name>
</gene>
<organism evidence="1 2">
    <name type="scientific">Pristionchus entomophagus</name>
    <dbReference type="NCBI Taxonomy" id="358040"/>
    <lineage>
        <taxon>Eukaryota</taxon>
        <taxon>Metazoa</taxon>
        <taxon>Ecdysozoa</taxon>
        <taxon>Nematoda</taxon>
        <taxon>Chromadorea</taxon>
        <taxon>Rhabditida</taxon>
        <taxon>Rhabditina</taxon>
        <taxon>Diplogasteromorpha</taxon>
        <taxon>Diplogasteroidea</taxon>
        <taxon>Neodiplogasteridae</taxon>
        <taxon>Pristionchus</taxon>
    </lineage>
</organism>
<keyword evidence="2" id="KW-1185">Reference proteome</keyword>
<evidence type="ECO:0000313" key="1">
    <source>
        <dbReference type="EMBL" id="GMS82516.1"/>
    </source>
</evidence>
<accession>A0AAV5SGT3</accession>
<dbReference type="AlphaFoldDB" id="A0AAV5SGT3"/>
<sequence>IMLESTRKEKLPEDTIEKRCNSGTIFYHKQSSPQRFYVKCQGKEIYADLPNDDIDAIGACGDDGLYFISGKKVNADTEFSAHNFVILQYINEL</sequence>
<proteinExistence type="predicted"/>
<name>A0AAV5SGT3_9BILA</name>
<dbReference type="EMBL" id="BTSX01000002">
    <property type="protein sequence ID" value="GMS82516.1"/>
    <property type="molecule type" value="Genomic_DNA"/>
</dbReference>
<comment type="caution">
    <text evidence="1">The sequence shown here is derived from an EMBL/GenBank/DDBJ whole genome shotgun (WGS) entry which is preliminary data.</text>
</comment>
<reference evidence="1" key="1">
    <citation type="submission" date="2023-10" db="EMBL/GenBank/DDBJ databases">
        <title>Genome assembly of Pristionchus species.</title>
        <authorList>
            <person name="Yoshida K."/>
            <person name="Sommer R.J."/>
        </authorList>
    </citation>
    <scope>NUCLEOTIDE SEQUENCE</scope>
    <source>
        <strain evidence="1">RS0144</strain>
    </source>
</reference>